<evidence type="ECO:0000313" key="2">
    <source>
        <dbReference type="Proteomes" id="UP000015453"/>
    </source>
</evidence>
<sequence length="78" mass="8544">MGRRGYRGTGLGGLGLLGLWVGGLVESLYGHRAGWVRAPRAIGRRFGVKYRGYRCTRLGGLWLCWCLARSYLAGRATG</sequence>
<evidence type="ECO:0000313" key="1">
    <source>
        <dbReference type="EMBL" id="EPS61883.1"/>
    </source>
</evidence>
<dbReference type="AlphaFoldDB" id="S8DGJ0"/>
<dbReference type="EMBL" id="AUSU01006529">
    <property type="protein sequence ID" value="EPS61883.1"/>
    <property type="molecule type" value="Genomic_DNA"/>
</dbReference>
<reference evidence="1 2" key="1">
    <citation type="journal article" date="2013" name="BMC Genomics">
        <title>The miniature genome of a carnivorous plant Genlisea aurea contains a low number of genes and short non-coding sequences.</title>
        <authorList>
            <person name="Leushkin E.V."/>
            <person name="Sutormin R.A."/>
            <person name="Nabieva E.R."/>
            <person name="Penin A.A."/>
            <person name="Kondrashov A.S."/>
            <person name="Logacheva M.D."/>
        </authorList>
    </citation>
    <scope>NUCLEOTIDE SEQUENCE [LARGE SCALE GENOMIC DNA]</scope>
</reference>
<gene>
    <name evidence="1" type="ORF">M569_12910</name>
</gene>
<organism evidence="1 2">
    <name type="scientific">Genlisea aurea</name>
    <dbReference type="NCBI Taxonomy" id="192259"/>
    <lineage>
        <taxon>Eukaryota</taxon>
        <taxon>Viridiplantae</taxon>
        <taxon>Streptophyta</taxon>
        <taxon>Embryophyta</taxon>
        <taxon>Tracheophyta</taxon>
        <taxon>Spermatophyta</taxon>
        <taxon>Magnoliopsida</taxon>
        <taxon>eudicotyledons</taxon>
        <taxon>Gunneridae</taxon>
        <taxon>Pentapetalae</taxon>
        <taxon>asterids</taxon>
        <taxon>lamiids</taxon>
        <taxon>Lamiales</taxon>
        <taxon>Lentibulariaceae</taxon>
        <taxon>Genlisea</taxon>
    </lineage>
</organism>
<name>S8DGJ0_9LAMI</name>
<keyword evidence="2" id="KW-1185">Reference proteome</keyword>
<proteinExistence type="predicted"/>
<accession>S8DGJ0</accession>
<protein>
    <submittedName>
        <fullName evidence="1">Uncharacterized protein</fullName>
    </submittedName>
</protein>
<dbReference type="Proteomes" id="UP000015453">
    <property type="component" value="Unassembled WGS sequence"/>
</dbReference>
<comment type="caution">
    <text evidence="1">The sequence shown here is derived from an EMBL/GenBank/DDBJ whole genome shotgun (WGS) entry which is preliminary data.</text>
</comment>